<evidence type="ECO:0000313" key="1">
    <source>
        <dbReference type="EMBL" id="MCW3782956.1"/>
    </source>
</evidence>
<organism evidence="1 2">
    <name type="scientific">Defluviimonas salinarum</name>
    <dbReference type="NCBI Taxonomy" id="2992147"/>
    <lineage>
        <taxon>Bacteria</taxon>
        <taxon>Pseudomonadati</taxon>
        <taxon>Pseudomonadota</taxon>
        <taxon>Alphaproteobacteria</taxon>
        <taxon>Rhodobacterales</taxon>
        <taxon>Paracoccaceae</taxon>
        <taxon>Albidovulum</taxon>
    </lineage>
</organism>
<dbReference type="RefSeq" id="WP_264772589.1">
    <property type="nucleotide sequence ID" value="NZ_JAPDOG010000014.1"/>
</dbReference>
<name>A0ABT3J5J1_9RHOB</name>
<keyword evidence="2" id="KW-1185">Reference proteome</keyword>
<reference evidence="1 2" key="1">
    <citation type="submission" date="2022-10" db="EMBL/GenBank/DDBJ databases">
        <title>Defluviimonas sp. CAU 1641 isolated from mud.</title>
        <authorList>
            <person name="Kim W."/>
        </authorList>
    </citation>
    <scope>NUCLEOTIDE SEQUENCE [LARGE SCALE GENOMIC DNA]</scope>
    <source>
        <strain evidence="1 2">CAU 1641</strain>
    </source>
</reference>
<dbReference type="Proteomes" id="UP001207582">
    <property type="component" value="Unassembled WGS sequence"/>
</dbReference>
<protein>
    <submittedName>
        <fullName evidence="1">Uncharacterized protein</fullName>
    </submittedName>
</protein>
<dbReference type="InterPro" id="IPR046578">
    <property type="entry name" value="DUF6638"/>
</dbReference>
<evidence type="ECO:0000313" key="2">
    <source>
        <dbReference type="Proteomes" id="UP001207582"/>
    </source>
</evidence>
<accession>A0ABT3J5J1</accession>
<gene>
    <name evidence="1" type="ORF">OM960_15510</name>
</gene>
<comment type="caution">
    <text evidence="1">The sequence shown here is derived from an EMBL/GenBank/DDBJ whole genome shotgun (WGS) entry which is preliminary data.</text>
</comment>
<proteinExistence type="predicted"/>
<dbReference type="EMBL" id="JAPDOG010000014">
    <property type="protein sequence ID" value="MCW3782956.1"/>
    <property type="molecule type" value="Genomic_DNA"/>
</dbReference>
<sequence>MKRLIEKGLMFGNLFAVDSPTLVARYNRALKELTGRETALEDFHVDISGYSPEIGHEFGDELYLNHLGCNRQFILLSTAQKTAPLLNAEFSVSREILRRFIEANEAQLASLTARDAVAGELENSVYRLDMPDRLLDLRRIEIVADTTSNHVAEAAELSRLIGRFETEPGSWRDDVLIAEMVRIARKTGDITRHPVAFTATNFPTPDFWTSHFGGAYVFASASVPTVIASRPGALAGLAAAAVTDLTRRNEVAGFLTANSLVENLFSVRRDKAIRILRQKMDFILIGAAAEAGVFAGGISRREIGALPRLLGSAIPDAWHGLAEVMAWAEADGRWPAIDSTHPAWFYLMRAAPGPNRDLVNMLLSELCPRDVQKMFIFHKAMFYRTYAGWSEEKKEFVSAFLERSYQMNKAGVRADLFGDGAEPSTTPGLETMS</sequence>
<dbReference type="Pfam" id="PF20343">
    <property type="entry name" value="DUF6638"/>
    <property type="match status" value="1"/>
</dbReference>